<keyword evidence="6" id="KW-1185">Reference proteome</keyword>
<dbReference type="GO" id="GO:0005524">
    <property type="term" value="F:ATP binding"/>
    <property type="evidence" value="ECO:0007669"/>
    <property type="project" value="UniProtKB-KW"/>
</dbReference>
<sequence>MRFLSFRELSREETTLLKRLRQDNILTSDQEKIVLLEHQHSGVDIKKLILDWGILSEVKLLEWVACIHHLPYFSLKNPCVRFAWETVPLELLHQASIVPIRVKETLYMLIPKAQDLSLQDLVRCCVKVPFQWALGIFSEIQNALKQFQKKVDLHDLFSDQHHLDDQVISQFLYHTLHNAVHENVSDIHFEPEKFSVRVRYRYDGLLKTICCFHLSFWSATCVQIKVLSGMDIAETRNPQDGRFSFSLSTGTIDVRSATHPTYYGENVVLRILNRHEELRSLKELGYNAPTLKGITQFLHKPEGLLVITGPTGCGKTSTLYAMVQEMNAEILNIMTLEEPIEYKISGIRQTEVKEDGPMTFAKGIRSILRQDPDVILIGEIRNAETAAMAIRSAMTGHHVLTTIHATHVLGVFYRMLEFGIPLTIAAGLIHGVISQRLIRLLCRKCCVEQKDFPKEVHAHDIQGSFFQPVGCSWCKGTGYMGRKAIAEILVMDETIESMILEQRPYTEIKRALYAKGFEDLIMQGKHLVRTGMTSWDELKRVLGI</sequence>
<reference evidence="5 6" key="1">
    <citation type="journal article" date="2014" name="FEMS Microbiol. Lett.">
        <title>Draft genome sequences of three Holospora species (Holospora obtusa, Holospora undulata, and Holospora elegans), endonuclear symbiotic bacteria of the ciliate Paramecium caudatum.</title>
        <authorList>
            <person name="Dohra H."/>
            <person name="Tanaka K."/>
            <person name="Suzuki T."/>
            <person name="Fujishima M."/>
            <person name="Suzuki H."/>
        </authorList>
    </citation>
    <scope>NUCLEOTIDE SEQUENCE [LARGE SCALE GENOMIC DNA]</scope>
    <source>
        <strain evidence="5 6">F1</strain>
    </source>
</reference>
<dbReference type="Proteomes" id="UP000019112">
    <property type="component" value="Unassembled WGS sequence"/>
</dbReference>
<keyword evidence="2" id="KW-0547">Nucleotide-binding</keyword>
<comment type="similarity">
    <text evidence="1">Belongs to the GSP E family.</text>
</comment>
<dbReference type="PANTHER" id="PTHR30258">
    <property type="entry name" value="TYPE II SECRETION SYSTEM PROTEIN GSPE-RELATED"/>
    <property type="match status" value="1"/>
</dbReference>
<accession>W6TE47</accession>
<proteinExistence type="inferred from homology"/>
<dbReference type="GO" id="GO:0005886">
    <property type="term" value="C:plasma membrane"/>
    <property type="evidence" value="ECO:0007669"/>
    <property type="project" value="TreeGrafter"/>
</dbReference>
<dbReference type="RefSeq" id="WP_021827175.1">
    <property type="nucleotide sequence ID" value="NZ_AWTR02000078.1"/>
</dbReference>
<dbReference type="CDD" id="cd01129">
    <property type="entry name" value="PulE-GspE-like"/>
    <property type="match status" value="1"/>
</dbReference>
<dbReference type="PANTHER" id="PTHR30258:SF2">
    <property type="entry name" value="COMG OPERON PROTEIN 1"/>
    <property type="match status" value="1"/>
</dbReference>
<dbReference type="eggNOG" id="COG2804">
    <property type="taxonomic scope" value="Bacteria"/>
</dbReference>
<dbReference type="InterPro" id="IPR001482">
    <property type="entry name" value="T2SS/T4SS_dom"/>
</dbReference>
<dbReference type="AlphaFoldDB" id="W6TE47"/>
<dbReference type="Gene3D" id="3.40.50.300">
    <property type="entry name" value="P-loop containing nucleotide triphosphate hydrolases"/>
    <property type="match status" value="1"/>
</dbReference>
<dbReference type="Gene3D" id="3.30.450.90">
    <property type="match status" value="1"/>
</dbReference>
<dbReference type="SUPFAM" id="SSF160246">
    <property type="entry name" value="EspE N-terminal domain-like"/>
    <property type="match status" value="1"/>
</dbReference>
<comment type="caution">
    <text evidence="5">The sequence shown here is derived from an EMBL/GenBank/DDBJ whole genome shotgun (WGS) entry which is preliminary data.</text>
</comment>
<evidence type="ECO:0000313" key="5">
    <source>
        <dbReference type="EMBL" id="ETZ06899.1"/>
    </source>
</evidence>
<evidence type="ECO:0000256" key="1">
    <source>
        <dbReference type="ARBA" id="ARBA00006611"/>
    </source>
</evidence>
<keyword evidence="3" id="KW-0067">ATP-binding</keyword>
<evidence type="ECO:0000313" key="6">
    <source>
        <dbReference type="Proteomes" id="UP000019112"/>
    </source>
</evidence>
<dbReference type="Pfam" id="PF00437">
    <property type="entry name" value="T2SSE"/>
    <property type="match status" value="1"/>
</dbReference>
<dbReference type="InterPro" id="IPR037257">
    <property type="entry name" value="T2SS_E_N_sf"/>
</dbReference>
<dbReference type="InterPro" id="IPR003593">
    <property type="entry name" value="AAA+_ATPase"/>
</dbReference>
<feature type="domain" description="AAA+ ATPase" evidence="4">
    <location>
        <begin position="301"/>
        <end position="422"/>
    </location>
</feature>
<evidence type="ECO:0000256" key="2">
    <source>
        <dbReference type="ARBA" id="ARBA00022741"/>
    </source>
</evidence>
<evidence type="ECO:0000259" key="4">
    <source>
        <dbReference type="SMART" id="SM00382"/>
    </source>
</evidence>
<evidence type="ECO:0000256" key="3">
    <source>
        <dbReference type="ARBA" id="ARBA00022840"/>
    </source>
</evidence>
<dbReference type="SMART" id="SM00382">
    <property type="entry name" value="AAA"/>
    <property type="match status" value="1"/>
</dbReference>
<gene>
    <name evidence="5" type="ORF">P618_200935</name>
</gene>
<name>W6TE47_HOLOB</name>
<dbReference type="OrthoDB" id="9804785at2"/>
<dbReference type="STRING" id="1399147.P618_200935"/>
<dbReference type="SUPFAM" id="SSF52540">
    <property type="entry name" value="P-loop containing nucleoside triphosphate hydrolases"/>
    <property type="match status" value="1"/>
</dbReference>
<organism evidence="5 6">
    <name type="scientific">Holospora obtusa F1</name>
    <dbReference type="NCBI Taxonomy" id="1399147"/>
    <lineage>
        <taxon>Bacteria</taxon>
        <taxon>Pseudomonadati</taxon>
        <taxon>Pseudomonadota</taxon>
        <taxon>Alphaproteobacteria</taxon>
        <taxon>Holosporales</taxon>
        <taxon>Holosporaceae</taxon>
        <taxon>Holospora</taxon>
    </lineage>
</organism>
<protein>
    <submittedName>
        <fullName evidence="5">Type II secretion system protein E</fullName>
    </submittedName>
</protein>
<dbReference type="EMBL" id="AWTR02000078">
    <property type="protein sequence ID" value="ETZ06899.1"/>
    <property type="molecule type" value="Genomic_DNA"/>
</dbReference>
<dbReference type="GO" id="GO:0016887">
    <property type="term" value="F:ATP hydrolysis activity"/>
    <property type="evidence" value="ECO:0007669"/>
    <property type="project" value="TreeGrafter"/>
</dbReference>
<dbReference type="InterPro" id="IPR027417">
    <property type="entry name" value="P-loop_NTPase"/>
</dbReference>